<evidence type="ECO:0000256" key="1">
    <source>
        <dbReference type="ARBA" id="ARBA00004651"/>
    </source>
</evidence>
<evidence type="ECO:0000256" key="5">
    <source>
        <dbReference type="ARBA" id="ARBA00022692"/>
    </source>
</evidence>
<evidence type="ECO:0000256" key="6">
    <source>
        <dbReference type="ARBA" id="ARBA00022989"/>
    </source>
</evidence>
<accession>A0A4V2SUN9</accession>
<name>A0A4V2SUN9_9PSEU</name>
<dbReference type="GO" id="GO:0005886">
    <property type="term" value="C:plasma membrane"/>
    <property type="evidence" value="ECO:0007669"/>
    <property type="project" value="UniProtKB-SubCell"/>
</dbReference>
<dbReference type="Proteomes" id="UP000294911">
    <property type="component" value="Unassembled WGS sequence"/>
</dbReference>
<keyword evidence="10" id="KW-1185">Reference proteome</keyword>
<dbReference type="EMBL" id="SLXQ01000002">
    <property type="protein sequence ID" value="TCP55346.1"/>
    <property type="molecule type" value="Genomic_DNA"/>
</dbReference>
<evidence type="ECO:0000256" key="4">
    <source>
        <dbReference type="ARBA" id="ARBA00022475"/>
    </source>
</evidence>
<dbReference type="RefSeq" id="WP_132876678.1">
    <property type="nucleotide sequence ID" value="NZ_SLXQ01000002.1"/>
</dbReference>
<comment type="subcellular location">
    <subcellularLocation>
        <location evidence="1">Cell membrane</location>
        <topology evidence="1">Multi-pass membrane protein</topology>
    </subcellularLocation>
</comment>
<evidence type="ECO:0000256" key="2">
    <source>
        <dbReference type="ARBA" id="ARBA00009212"/>
    </source>
</evidence>
<comment type="caution">
    <text evidence="9">The sequence shown here is derived from an EMBL/GenBank/DDBJ whole genome shotgun (WGS) entry which is preliminary data.</text>
</comment>
<keyword evidence="6 8" id="KW-1133">Transmembrane helix</keyword>
<feature type="transmembrane region" description="Helical" evidence="8">
    <location>
        <begin position="6"/>
        <end position="24"/>
    </location>
</feature>
<keyword evidence="5 8" id="KW-0812">Transmembrane</keyword>
<dbReference type="AlphaFoldDB" id="A0A4V2SUN9"/>
<keyword evidence="3" id="KW-0813">Transport</keyword>
<feature type="transmembrane region" description="Helical" evidence="8">
    <location>
        <begin position="33"/>
        <end position="54"/>
    </location>
</feature>
<dbReference type="PANTHER" id="PTHR34702">
    <property type="entry name" value="NA(+)/H(+) ANTIPORTER SUBUNIT F1"/>
    <property type="match status" value="1"/>
</dbReference>
<evidence type="ECO:0000256" key="3">
    <source>
        <dbReference type="ARBA" id="ARBA00022448"/>
    </source>
</evidence>
<keyword evidence="4" id="KW-1003">Cell membrane</keyword>
<evidence type="ECO:0000256" key="7">
    <source>
        <dbReference type="ARBA" id="ARBA00023136"/>
    </source>
</evidence>
<dbReference type="PANTHER" id="PTHR34702:SF1">
    <property type="entry name" value="NA(+)_H(+) ANTIPORTER SUBUNIT F"/>
    <property type="match status" value="1"/>
</dbReference>
<protein>
    <submittedName>
        <fullName evidence="9">Multisubunit sodium/proton antiporter MrpF subunit</fullName>
    </submittedName>
</protein>
<evidence type="ECO:0000313" key="9">
    <source>
        <dbReference type="EMBL" id="TCP55346.1"/>
    </source>
</evidence>
<dbReference type="InterPro" id="IPR007208">
    <property type="entry name" value="MrpF/PhaF-like"/>
</dbReference>
<sequence>MTIVFNITLGLLCVAGLLVLIRLIKGPSTLDRLLAVDVIVVLLAAGVAVGMAVLSDSSNLALLVSIVLLGFAGSITGVRLAERGERHR</sequence>
<gene>
    <name evidence="9" type="ORF">EV191_102558</name>
</gene>
<dbReference type="GO" id="GO:0015385">
    <property type="term" value="F:sodium:proton antiporter activity"/>
    <property type="evidence" value="ECO:0007669"/>
    <property type="project" value="TreeGrafter"/>
</dbReference>
<dbReference type="OrthoDB" id="3733837at2"/>
<feature type="transmembrane region" description="Helical" evidence="8">
    <location>
        <begin position="60"/>
        <end position="81"/>
    </location>
</feature>
<evidence type="ECO:0000256" key="8">
    <source>
        <dbReference type="SAM" id="Phobius"/>
    </source>
</evidence>
<reference evidence="9 10" key="1">
    <citation type="submission" date="2019-03" db="EMBL/GenBank/DDBJ databases">
        <title>Genomic Encyclopedia of Type Strains, Phase IV (KMG-IV): sequencing the most valuable type-strain genomes for metagenomic binning, comparative biology and taxonomic classification.</title>
        <authorList>
            <person name="Goeker M."/>
        </authorList>
    </citation>
    <scope>NUCLEOTIDE SEQUENCE [LARGE SCALE GENOMIC DNA]</scope>
    <source>
        <strain evidence="9 10">DSM 45765</strain>
    </source>
</reference>
<keyword evidence="7 8" id="KW-0472">Membrane</keyword>
<evidence type="ECO:0000313" key="10">
    <source>
        <dbReference type="Proteomes" id="UP000294911"/>
    </source>
</evidence>
<proteinExistence type="inferred from homology"/>
<organism evidence="9 10">
    <name type="scientific">Tamaricihabitans halophyticus</name>
    <dbReference type="NCBI Taxonomy" id="1262583"/>
    <lineage>
        <taxon>Bacteria</taxon>
        <taxon>Bacillati</taxon>
        <taxon>Actinomycetota</taxon>
        <taxon>Actinomycetes</taxon>
        <taxon>Pseudonocardiales</taxon>
        <taxon>Pseudonocardiaceae</taxon>
        <taxon>Tamaricihabitans</taxon>
    </lineage>
</organism>
<comment type="similarity">
    <text evidence="2">Belongs to the CPA3 antiporters (TC 2.A.63) subunit F family.</text>
</comment>